<dbReference type="Pfam" id="PF07690">
    <property type="entry name" value="MFS_1"/>
    <property type="match status" value="1"/>
</dbReference>
<feature type="transmembrane region" description="Helical" evidence="8">
    <location>
        <begin position="97"/>
        <end position="118"/>
    </location>
</feature>
<keyword evidence="3 8" id="KW-0812">Transmembrane</keyword>
<feature type="transmembrane region" description="Helical" evidence="8">
    <location>
        <begin position="379"/>
        <end position="399"/>
    </location>
</feature>
<sequence length="496" mass="54280">MSVSFPRAMKESELSERDKQDTTRMAALGNEVSPGESTAQLYIDPVKEAKLLAKLDLFLVPIIMLAYLACFLDRSNIGNVKVAGMPEDIGASEAEFSTAISIFYATYVAFETPLAIVTKKLTPRYLLTGLCVAWSLVTVFSGFITSIGGLYATRLLLGTCEAGLFPGLNLYLTLVYRREEQAKRVSYLFACTALAGAFGGLLAYALLKMDGVAGVAGWRWVYFLEGAFSIVVGLAIWFGLPNDPTNAYFLNAEERQVMAVRAAINQQYMGSEEFDWQEVKAGLRDPKVYLSGVIQFCQNILLNGFSTFLPSILRALGYTGLSTQYLTIPVYLLGAIVFIIVAVISDKMRLRFPFFFATNFIGAAGYIVLLTVSNNSVKYFATFLCAVAVYTGPGLNLTWLNVNVAPQYRRAAAIGLQQTLGNTAGIVAGQIYRSPPYVLGNAFSLGAVGLAQVTILGLAQYLKYSANKKAKIVAGDIQDKRRVKTGDRELDFKYHF</sequence>
<feature type="transmembrane region" description="Helical" evidence="8">
    <location>
        <begin position="219"/>
        <end position="240"/>
    </location>
</feature>
<dbReference type="InterPro" id="IPR036259">
    <property type="entry name" value="MFS_trans_sf"/>
</dbReference>
<evidence type="ECO:0000256" key="5">
    <source>
        <dbReference type="ARBA" id="ARBA00023136"/>
    </source>
</evidence>
<keyword evidence="11" id="KW-1185">Reference proteome</keyword>
<dbReference type="GO" id="GO:0016020">
    <property type="term" value="C:membrane"/>
    <property type="evidence" value="ECO:0007669"/>
    <property type="project" value="UniProtKB-SubCell"/>
</dbReference>
<feature type="transmembrane region" description="Helical" evidence="8">
    <location>
        <begin position="155"/>
        <end position="175"/>
    </location>
</feature>
<dbReference type="PANTHER" id="PTHR43791">
    <property type="entry name" value="PERMEASE-RELATED"/>
    <property type="match status" value="1"/>
</dbReference>
<evidence type="ECO:0000256" key="1">
    <source>
        <dbReference type="ARBA" id="ARBA00004141"/>
    </source>
</evidence>
<accession>A0AA35LU51</accession>
<evidence type="ECO:0000256" key="8">
    <source>
        <dbReference type="SAM" id="Phobius"/>
    </source>
</evidence>
<keyword evidence="4 8" id="KW-1133">Transmembrane helix</keyword>
<comment type="subcellular location">
    <subcellularLocation>
        <location evidence="1">Membrane</location>
        <topology evidence="1">Multi-pass membrane protein</topology>
    </subcellularLocation>
</comment>
<evidence type="ECO:0000256" key="4">
    <source>
        <dbReference type="ARBA" id="ARBA00022989"/>
    </source>
</evidence>
<protein>
    <recommendedName>
        <fullName evidence="9">Major facilitator superfamily (MFS) profile domain-containing protein</fullName>
    </recommendedName>
</protein>
<comment type="similarity">
    <text evidence="6">Belongs to the major facilitator superfamily. Allantoate permease family.</text>
</comment>
<dbReference type="EMBL" id="CABFNP030000670">
    <property type="protein sequence ID" value="CAI6077400.1"/>
    <property type="molecule type" value="Genomic_DNA"/>
</dbReference>
<evidence type="ECO:0000313" key="10">
    <source>
        <dbReference type="EMBL" id="CAI6077400.1"/>
    </source>
</evidence>
<feature type="domain" description="Major facilitator superfamily (MFS) profile" evidence="9">
    <location>
        <begin position="59"/>
        <end position="469"/>
    </location>
</feature>
<feature type="transmembrane region" description="Helical" evidence="8">
    <location>
        <begin position="352"/>
        <end position="373"/>
    </location>
</feature>
<keyword evidence="5 8" id="KW-0472">Membrane</keyword>
<evidence type="ECO:0000259" key="9">
    <source>
        <dbReference type="PROSITE" id="PS50850"/>
    </source>
</evidence>
<dbReference type="PANTHER" id="PTHR43791:SF24">
    <property type="entry name" value="NICOTINIC ACID PLASMA MEMBRANE TRANSPORTER"/>
    <property type="match status" value="1"/>
</dbReference>
<comment type="caution">
    <text evidence="10">The sequence shown here is derived from an EMBL/GenBank/DDBJ whole genome shotgun (WGS) entry which is preliminary data.</text>
</comment>
<name>A0AA35LU51_9HYPO</name>
<dbReference type="AlphaFoldDB" id="A0AA35LU51"/>
<evidence type="ECO:0000313" key="11">
    <source>
        <dbReference type="Proteomes" id="UP001160390"/>
    </source>
</evidence>
<dbReference type="Gene3D" id="1.20.1250.20">
    <property type="entry name" value="MFS general substrate transporter like domains"/>
    <property type="match status" value="2"/>
</dbReference>
<gene>
    <name evidence="10" type="ORF">CCHLO57077_00018156</name>
</gene>
<feature type="transmembrane region" description="Helical" evidence="8">
    <location>
        <begin position="57"/>
        <end position="77"/>
    </location>
</feature>
<feature type="region of interest" description="Disordered" evidence="7">
    <location>
        <begin position="1"/>
        <end position="23"/>
    </location>
</feature>
<dbReference type="InterPro" id="IPR020846">
    <property type="entry name" value="MFS_dom"/>
</dbReference>
<dbReference type="Proteomes" id="UP001160390">
    <property type="component" value="Unassembled WGS sequence"/>
</dbReference>
<reference evidence="10" key="1">
    <citation type="submission" date="2023-01" db="EMBL/GenBank/DDBJ databases">
        <authorList>
            <person name="Piombo E."/>
        </authorList>
    </citation>
    <scope>NUCLEOTIDE SEQUENCE</scope>
</reference>
<evidence type="ECO:0000256" key="6">
    <source>
        <dbReference type="ARBA" id="ARBA00037968"/>
    </source>
</evidence>
<dbReference type="SUPFAM" id="SSF103473">
    <property type="entry name" value="MFS general substrate transporter"/>
    <property type="match status" value="1"/>
</dbReference>
<dbReference type="CDD" id="cd17327">
    <property type="entry name" value="MFS_FEN2_like"/>
    <property type="match status" value="1"/>
</dbReference>
<proteinExistence type="inferred from homology"/>
<dbReference type="FunFam" id="1.20.1250.20:FF:000018">
    <property type="entry name" value="MFS transporter permease"/>
    <property type="match status" value="1"/>
</dbReference>
<dbReference type="FunFam" id="1.20.1250.20:FF:000068">
    <property type="entry name" value="MFS general substrate transporter"/>
    <property type="match status" value="1"/>
</dbReference>
<dbReference type="PROSITE" id="PS50850">
    <property type="entry name" value="MFS"/>
    <property type="match status" value="1"/>
</dbReference>
<evidence type="ECO:0000256" key="2">
    <source>
        <dbReference type="ARBA" id="ARBA00022448"/>
    </source>
</evidence>
<feature type="compositionally biased region" description="Basic and acidic residues" evidence="7">
    <location>
        <begin position="8"/>
        <end position="22"/>
    </location>
</feature>
<organism evidence="10 11">
    <name type="scientific">Clonostachys chloroleuca</name>
    <dbReference type="NCBI Taxonomy" id="1926264"/>
    <lineage>
        <taxon>Eukaryota</taxon>
        <taxon>Fungi</taxon>
        <taxon>Dikarya</taxon>
        <taxon>Ascomycota</taxon>
        <taxon>Pezizomycotina</taxon>
        <taxon>Sordariomycetes</taxon>
        <taxon>Hypocreomycetidae</taxon>
        <taxon>Hypocreales</taxon>
        <taxon>Bionectriaceae</taxon>
        <taxon>Clonostachys</taxon>
    </lineage>
</organism>
<feature type="transmembrane region" description="Helical" evidence="8">
    <location>
        <begin position="125"/>
        <end position="149"/>
    </location>
</feature>
<feature type="transmembrane region" description="Helical" evidence="8">
    <location>
        <begin position="288"/>
        <end position="313"/>
    </location>
</feature>
<feature type="transmembrane region" description="Helical" evidence="8">
    <location>
        <begin position="187"/>
        <end position="207"/>
    </location>
</feature>
<keyword evidence="2" id="KW-0813">Transport</keyword>
<evidence type="ECO:0000256" key="3">
    <source>
        <dbReference type="ARBA" id="ARBA00022692"/>
    </source>
</evidence>
<evidence type="ECO:0000256" key="7">
    <source>
        <dbReference type="SAM" id="MobiDB-lite"/>
    </source>
</evidence>
<dbReference type="InterPro" id="IPR011701">
    <property type="entry name" value="MFS"/>
</dbReference>
<feature type="transmembrane region" description="Helical" evidence="8">
    <location>
        <begin position="325"/>
        <end position="345"/>
    </location>
</feature>
<dbReference type="GO" id="GO:0022857">
    <property type="term" value="F:transmembrane transporter activity"/>
    <property type="evidence" value="ECO:0007669"/>
    <property type="project" value="InterPro"/>
</dbReference>
<feature type="transmembrane region" description="Helical" evidence="8">
    <location>
        <begin position="438"/>
        <end position="462"/>
    </location>
</feature>